<sequence length="111" mass="12240">MSKETIDWGNIEPLFQALEERAAGEDIPGAARDDLEDALGELRGEVLALEERCLNAMSEAEIAGTYVDDEPCPLDAARTLARHLRLESADKVRRICDALQAGHESDLNMLF</sequence>
<organism evidence="1 2">
    <name type="scientific">Hyphomonas pacifica</name>
    <dbReference type="NCBI Taxonomy" id="1280941"/>
    <lineage>
        <taxon>Bacteria</taxon>
        <taxon>Pseudomonadati</taxon>
        <taxon>Pseudomonadota</taxon>
        <taxon>Alphaproteobacteria</taxon>
        <taxon>Hyphomonadales</taxon>
        <taxon>Hyphomonadaceae</taxon>
        <taxon>Hyphomonas</taxon>
    </lineage>
</organism>
<evidence type="ECO:0000313" key="2">
    <source>
        <dbReference type="Proteomes" id="UP000249123"/>
    </source>
</evidence>
<dbReference type="AlphaFoldDB" id="A0A8B2PR95"/>
<dbReference type="Proteomes" id="UP000249123">
    <property type="component" value="Unassembled WGS sequence"/>
</dbReference>
<reference evidence="1 2" key="1">
    <citation type="submission" date="2013-04" db="EMBL/GenBank/DDBJ databases">
        <title>Hyphomonas sp. T24B3 Genome Sequencing.</title>
        <authorList>
            <person name="Lai Q."/>
            <person name="Shao Z."/>
        </authorList>
    </citation>
    <scope>NUCLEOTIDE SEQUENCE [LARGE SCALE GENOMIC DNA]</scope>
    <source>
        <strain evidence="1 2">T24B3</strain>
    </source>
</reference>
<dbReference type="RefSeq" id="WP_112063403.1">
    <property type="nucleotide sequence ID" value="NZ_AWFB01000078.1"/>
</dbReference>
<evidence type="ECO:0000313" key="1">
    <source>
        <dbReference type="EMBL" id="RAN30649.1"/>
    </source>
</evidence>
<accession>A0A8B2PR95</accession>
<comment type="caution">
    <text evidence="1">The sequence shown here is derived from an EMBL/GenBank/DDBJ whole genome shotgun (WGS) entry which is preliminary data.</text>
</comment>
<keyword evidence="2" id="KW-1185">Reference proteome</keyword>
<proteinExistence type="predicted"/>
<name>A0A8B2PR95_9PROT</name>
<dbReference type="EMBL" id="AWFB01000078">
    <property type="protein sequence ID" value="RAN30649.1"/>
    <property type="molecule type" value="Genomic_DNA"/>
</dbReference>
<gene>
    <name evidence="1" type="ORF">HY3_05725</name>
</gene>
<protein>
    <submittedName>
        <fullName evidence="1">Uncharacterized protein</fullName>
    </submittedName>
</protein>